<evidence type="ECO:0000256" key="8">
    <source>
        <dbReference type="ARBA" id="ARBA00023136"/>
    </source>
</evidence>
<evidence type="ECO:0000313" key="12">
    <source>
        <dbReference type="EMBL" id="ACT51496.1"/>
    </source>
</evidence>
<keyword evidence="6 10" id="KW-0378">Hydrolase</keyword>
<dbReference type="InterPro" id="IPR029052">
    <property type="entry name" value="Metallo-depent_PP-like"/>
</dbReference>
<dbReference type="InterPro" id="IPR043461">
    <property type="entry name" value="LpxH-like"/>
</dbReference>
<evidence type="ECO:0000256" key="9">
    <source>
        <dbReference type="ARBA" id="ARBA00023211"/>
    </source>
</evidence>
<keyword evidence="5 10" id="KW-0479">Metal-binding</keyword>
<protein>
    <recommendedName>
        <fullName evidence="10">UDP-2,3-diacylglucosamine hydrolase</fullName>
        <ecNumber evidence="10">3.6.1.54</ecNumber>
    </recommendedName>
    <alternativeName>
        <fullName evidence="10">UDP-2,3-diacylglucosamine diphosphatase</fullName>
    </alternativeName>
</protein>
<dbReference type="PANTHER" id="PTHR34990:SF1">
    <property type="entry name" value="UDP-2,3-DIACYLGLUCOSAMINE HYDROLASE"/>
    <property type="match status" value="1"/>
</dbReference>
<dbReference type="GO" id="GO:0030145">
    <property type="term" value="F:manganese ion binding"/>
    <property type="evidence" value="ECO:0007669"/>
    <property type="project" value="UniProtKB-UniRule"/>
</dbReference>
<comment type="catalytic activity">
    <reaction evidence="10">
        <text>UDP-2-N,3-O-bis[(3R)-3-hydroxytetradecanoyl]-alpha-D-glucosamine + H2O = 2-N,3-O-bis[(3R)-3-hydroxytetradecanoyl]-alpha-D-glucosaminyl 1-phosphate + UMP + 2 H(+)</text>
        <dbReference type="Rhea" id="RHEA:25213"/>
        <dbReference type="ChEBI" id="CHEBI:15377"/>
        <dbReference type="ChEBI" id="CHEBI:15378"/>
        <dbReference type="ChEBI" id="CHEBI:57865"/>
        <dbReference type="ChEBI" id="CHEBI:57957"/>
        <dbReference type="ChEBI" id="CHEBI:78847"/>
        <dbReference type="EC" id="3.6.1.54"/>
    </reaction>
</comment>
<feature type="binding site" evidence="10">
    <location>
        <position position="52"/>
    </location>
    <ligand>
        <name>Mn(2+)</name>
        <dbReference type="ChEBI" id="CHEBI:29035"/>
        <label>2</label>
    </ligand>
</feature>
<accession>C6X9V5</accession>
<dbReference type="EMBL" id="CP001674">
    <property type="protein sequence ID" value="ACT51496.1"/>
    <property type="molecule type" value="Genomic_DNA"/>
</dbReference>
<evidence type="ECO:0000256" key="3">
    <source>
        <dbReference type="ARBA" id="ARBA00022519"/>
    </source>
</evidence>
<keyword evidence="3 10" id="KW-0997">Cell inner membrane</keyword>
<feature type="binding site" evidence="10">
    <location>
        <position position="208"/>
    </location>
    <ligand>
        <name>substrate</name>
    </ligand>
</feature>
<reference evidence="12 13" key="2">
    <citation type="journal article" date="2011" name="J. Bacteriol.">
        <title>Genomes of three methylotrophs from a single niche uncover genetic and metabolic divergence of Methylophilaceae.</title>
        <authorList>
            <person name="Lapidus A."/>
            <person name="Clum A."/>
            <person name="Labutti K."/>
            <person name="Kaluzhnaya M.G."/>
            <person name="Lim S."/>
            <person name="Beck D.A."/>
            <person name="Glavina Del Rio T."/>
            <person name="Nolan M."/>
            <person name="Mavromatis K."/>
            <person name="Huntemann M."/>
            <person name="Lucas S."/>
            <person name="Lidstrom M.E."/>
            <person name="Ivanova N."/>
            <person name="Chistoserdova L."/>
        </authorList>
    </citation>
    <scope>NUCLEOTIDE SEQUENCE [LARGE SCALE GENOMIC DNA]</scope>
    <source>
        <strain evidence="12 13">SIP3-4</strain>
    </source>
</reference>
<comment type="cofactor">
    <cofactor evidence="10">
        <name>Mn(2+)</name>
        <dbReference type="ChEBI" id="CHEBI:29035"/>
    </cofactor>
    <text evidence="10">Binds 2 Mn(2+) ions per subunit in a binuclear metal center.</text>
</comment>
<keyword evidence="7 10" id="KW-0443">Lipid metabolism</keyword>
<gene>
    <name evidence="10" type="primary">lpxH</name>
    <name evidence="12" type="ordered locus">Msip34_2254</name>
</gene>
<feature type="binding site" evidence="10">
    <location>
        <position position="176"/>
    </location>
    <ligand>
        <name>substrate</name>
    </ligand>
</feature>
<dbReference type="InterPro" id="IPR010138">
    <property type="entry name" value="UDP-diacylglucosamine_Hdrlase"/>
</dbReference>
<feature type="binding site" evidence="10">
    <location>
        <position position="134"/>
    </location>
    <ligand>
        <name>substrate</name>
    </ligand>
</feature>
<feature type="domain" description="Calcineurin-like phosphoesterase" evidence="11">
    <location>
        <begin position="15"/>
        <end position="212"/>
    </location>
</feature>
<dbReference type="STRING" id="582744.Msip34_2254"/>
<evidence type="ECO:0000259" key="11">
    <source>
        <dbReference type="Pfam" id="PF00149"/>
    </source>
</evidence>
<comment type="function">
    <text evidence="10">Hydrolyzes the pyrophosphate bond of UDP-2,3-diacylglucosamine to yield 2,3-diacylglucosamine 1-phosphate (lipid X) and UMP by catalyzing the attack of water at the alpha-P atom. Involved in the biosynthesis of lipid A, a phosphorylated glycolipid that anchors the lipopolysaccharide to the outer membrane of the cell.</text>
</comment>
<feature type="binding site" evidence="10">
    <location>
        <position position="126"/>
    </location>
    <ligand>
        <name>Mn(2+)</name>
        <dbReference type="ChEBI" id="CHEBI:29035"/>
        <label>2</label>
    </ligand>
</feature>
<dbReference type="eggNOG" id="COG2908">
    <property type="taxonomic scope" value="Bacteria"/>
</dbReference>
<dbReference type="OrthoDB" id="9783283at2"/>
<organism evidence="12 13">
    <name type="scientific">Methylovorus glucosotrophus (strain SIP3-4)</name>
    <dbReference type="NCBI Taxonomy" id="582744"/>
    <lineage>
        <taxon>Bacteria</taxon>
        <taxon>Pseudomonadati</taxon>
        <taxon>Pseudomonadota</taxon>
        <taxon>Betaproteobacteria</taxon>
        <taxon>Nitrosomonadales</taxon>
        <taxon>Methylophilaceae</taxon>
        <taxon>Methylovorus</taxon>
    </lineage>
</organism>
<dbReference type="NCBIfam" id="TIGR01854">
    <property type="entry name" value="lipid_A_lpxH"/>
    <property type="match status" value="1"/>
</dbReference>
<dbReference type="Pfam" id="PF00149">
    <property type="entry name" value="Metallophos"/>
    <property type="match status" value="1"/>
</dbReference>
<dbReference type="SUPFAM" id="SSF56300">
    <property type="entry name" value="Metallo-dependent phosphatases"/>
    <property type="match status" value="1"/>
</dbReference>
<comment type="subcellular location">
    <subcellularLocation>
        <location evidence="10">Cell inner membrane</location>
        <topology evidence="10">Peripheral membrane protein</topology>
        <orientation evidence="10">Cytoplasmic side</orientation>
    </subcellularLocation>
</comment>
<keyword evidence="9 10" id="KW-0464">Manganese</keyword>
<dbReference type="EC" id="3.6.1.54" evidence="10"/>
<dbReference type="UniPathway" id="UPA00359">
    <property type="reaction ID" value="UER00480"/>
</dbReference>
<feature type="binding site" evidence="10">
    <location>
        <position position="179"/>
    </location>
    <ligand>
        <name>substrate</name>
    </ligand>
</feature>
<dbReference type="GO" id="GO:0009245">
    <property type="term" value="P:lipid A biosynthetic process"/>
    <property type="evidence" value="ECO:0007669"/>
    <property type="project" value="UniProtKB-UniRule"/>
</dbReference>
<dbReference type="HOGENOM" id="CLU_074586_0_0_4"/>
<dbReference type="RefSeq" id="WP_015830807.1">
    <property type="nucleotide sequence ID" value="NC_012969.1"/>
</dbReference>
<evidence type="ECO:0000256" key="7">
    <source>
        <dbReference type="ARBA" id="ARBA00023098"/>
    </source>
</evidence>
<evidence type="ECO:0000256" key="6">
    <source>
        <dbReference type="ARBA" id="ARBA00022801"/>
    </source>
</evidence>
<evidence type="ECO:0000256" key="4">
    <source>
        <dbReference type="ARBA" id="ARBA00022556"/>
    </source>
</evidence>
<feature type="binding site" evidence="10">
    <location>
        <position position="210"/>
    </location>
    <ligand>
        <name>Mn(2+)</name>
        <dbReference type="ChEBI" id="CHEBI:29035"/>
        <label>1</label>
    </ligand>
</feature>
<feature type="binding site" evidence="10">
    <location>
        <position position="52"/>
    </location>
    <ligand>
        <name>Mn(2+)</name>
        <dbReference type="ChEBI" id="CHEBI:29035"/>
        <label>1</label>
    </ligand>
</feature>
<dbReference type="KEGG" id="mei:Msip34_2254"/>
<evidence type="ECO:0000256" key="2">
    <source>
        <dbReference type="ARBA" id="ARBA00022516"/>
    </source>
</evidence>
<proteinExistence type="inferred from homology"/>
<keyword evidence="1 10" id="KW-1003">Cell membrane</keyword>
<dbReference type="AlphaFoldDB" id="C6X9V5"/>
<dbReference type="PANTHER" id="PTHR34990">
    <property type="entry name" value="UDP-2,3-DIACYLGLUCOSAMINE HYDROLASE-RELATED"/>
    <property type="match status" value="1"/>
</dbReference>
<dbReference type="InterPro" id="IPR004843">
    <property type="entry name" value="Calcineurin-like_PHP"/>
</dbReference>
<dbReference type="CDD" id="cd07398">
    <property type="entry name" value="MPP_YbbF-LpxH"/>
    <property type="match status" value="1"/>
</dbReference>
<sequence length="251" mass="28630">MSDGNALSATLPYSLFISDLHLCDARPEISRAFLHLLQGEARHAERLYILGDLFEYWAGDDEVNDPHHQTIIHGLRALTQSGTACYFMHGNRDFLIGERFAEASGVTLLADPVLHELYDKRVLLSHGDLLCTDDVAYQEFRQLVRKLDWQQVFLQQPLATRKMQIEAIRMRSESEKSIKQADIMDVNDEAVAALFSDWAYPELLIHGHTHRPACHQLTLHGHSCQRWVLGDWYEQGSYLRLDATGCNSSLL</sequence>
<feature type="binding site" evidence="10">
    <location>
        <position position="172"/>
    </location>
    <ligand>
        <name>substrate</name>
    </ligand>
</feature>
<feature type="binding site" evidence="10">
    <location>
        <position position="91"/>
    </location>
    <ligand>
        <name>Mn(2+)</name>
        <dbReference type="ChEBI" id="CHEBI:29035"/>
        <label>2</label>
    </ligand>
</feature>
<keyword evidence="8 10" id="KW-0472">Membrane</keyword>
<feature type="binding site" evidence="10">
    <location>
        <begin position="91"/>
        <end position="92"/>
    </location>
    <ligand>
        <name>substrate</name>
    </ligand>
</feature>
<keyword evidence="4 10" id="KW-0441">Lipid A biosynthesis</keyword>
<evidence type="ECO:0000256" key="1">
    <source>
        <dbReference type="ARBA" id="ARBA00022475"/>
    </source>
</evidence>
<dbReference type="NCBIfam" id="NF003743">
    <property type="entry name" value="PRK05340.1"/>
    <property type="match status" value="1"/>
</dbReference>
<evidence type="ECO:0000256" key="5">
    <source>
        <dbReference type="ARBA" id="ARBA00022723"/>
    </source>
</evidence>
<comment type="similarity">
    <text evidence="10">Belongs to the LpxH family.</text>
</comment>
<dbReference type="HAMAP" id="MF_00575">
    <property type="entry name" value="LpxH"/>
    <property type="match status" value="1"/>
</dbReference>
<dbReference type="GO" id="GO:0008758">
    <property type="term" value="F:UDP-2,3-diacylglucosamine hydrolase activity"/>
    <property type="evidence" value="ECO:0007669"/>
    <property type="project" value="UniProtKB-UniRule"/>
</dbReference>
<name>C6X9V5_METGS</name>
<feature type="binding site" evidence="10">
    <location>
        <position position="208"/>
    </location>
    <ligand>
        <name>Mn(2+)</name>
        <dbReference type="ChEBI" id="CHEBI:29035"/>
        <label>2</label>
    </ligand>
</feature>
<comment type="pathway">
    <text evidence="10">Glycolipid biosynthesis; lipid IV(A) biosynthesis; lipid IV(A) from (3R)-3-hydroxytetradecanoyl-[acyl-carrier-protein] and UDP-N-acetyl-alpha-D-glucosamine: step 4/6.</text>
</comment>
<reference evidence="13" key="1">
    <citation type="submission" date="2009-07" db="EMBL/GenBank/DDBJ databases">
        <title>Complete sequence of chromosome of Methylovorus sp. SIP3-4.</title>
        <authorList>
            <person name="Lucas S."/>
            <person name="Copeland A."/>
            <person name="Lapidus A."/>
            <person name="Glavina del Rio T."/>
            <person name="Tice H."/>
            <person name="Bruce D."/>
            <person name="Goodwin L."/>
            <person name="Pitluck S."/>
            <person name="Clum A."/>
            <person name="Larimer F."/>
            <person name="Land M."/>
            <person name="Hauser L."/>
            <person name="Kyrpides N."/>
            <person name="Mikhailova N."/>
            <person name="Kayluzhnaya M."/>
            <person name="Chistoserdova L."/>
        </authorList>
    </citation>
    <scope>NUCLEOTIDE SEQUENCE [LARGE SCALE GENOMIC DNA]</scope>
    <source>
        <strain evidence="13">SIP3-4</strain>
    </source>
</reference>
<dbReference type="GO" id="GO:0019897">
    <property type="term" value="C:extrinsic component of plasma membrane"/>
    <property type="evidence" value="ECO:0007669"/>
    <property type="project" value="UniProtKB-UniRule"/>
</dbReference>
<keyword evidence="2 10" id="KW-0444">Lipid biosynthesis</keyword>
<dbReference type="Gene3D" id="3.60.21.10">
    <property type="match status" value="1"/>
</dbReference>
<evidence type="ECO:0000313" key="13">
    <source>
        <dbReference type="Proteomes" id="UP000002743"/>
    </source>
</evidence>
<feature type="binding site" evidence="10">
    <location>
        <position position="19"/>
    </location>
    <ligand>
        <name>Mn(2+)</name>
        <dbReference type="ChEBI" id="CHEBI:29035"/>
        <label>1</label>
    </ligand>
</feature>
<keyword evidence="13" id="KW-1185">Reference proteome</keyword>
<dbReference type="GO" id="GO:0005737">
    <property type="term" value="C:cytoplasm"/>
    <property type="evidence" value="ECO:0007669"/>
    <property type="project" value="InterPro"/>
</dbReference>
<evidence type="ECO:0000256" key="10">
    <source>
        <dbReference type="HAMAP-Rule" id="MF_00575"/>
    </source>
</evidence>
<feature type="binding site" evidence="10">
    <location>
        <position position="21"/>
    </location>
    <ligand>
        <name>Mn(2+)</name>
        <dbReference type="ChEBI" id="CHEBI:29035"/>
        <label>1</label>
    </ligand>
</feature>
<dbReference type="Proteomes" id="UP000002743">
    <property type="component" value="Chromosome"/>
</dbReference>